<dbReference type="AlphaFoldDB" id="D6U822"/>
<protein>
    <submittedName>
        <fullName evidence="1">Uncharacterized protein</fullName>
    </submittedName>
</protein>
<gene>
    <name evidence="1" type="ORF">Krac_0571</name>
</gene>
<sequence>MVASSWCIQHKRGIAGGTPPAGAWGVPHKFSFSLAKCTTNNHKGFFIVKGAIFSENVTTIFIM</sequence>
<evidence type="ECO:0000313" key="2">
    <source>
        <dbReference type="Proteomes" id="UP000004508"/>
    </source>
</evidence>
<keyword evidence="2" id="KW-1185">Reference proteome</keyword>
<proteinExistence type="predicted"/>
<accession>D6U822</accession>
<reference evidence="1 2" key="1">
    <citation type="journal article" date="2011" name="Stand. Genomic Sci.">
        <title>Non-contiguous finished genome sequence and contextual data of the filamentous soil bacterium Ktedonobacter racemifer type strain (SOSP1-21).</title>
        <authorList>
            <person name="Chang Y.J."/>
            <person name="Land M."/>
            <person name="Hauser L."/>
            <person name="Chertkov O."/>
            <person name="Del Rio T.G."/>
            <person name="Nolan M."/>
            <person name="Copeland A."/>
            <person name="Tice H."/>
            <person name="Cheng J.F."/>
            <person name="Lucas S."/>
            <person name="Han C."/>
            <person name="Goodwin L."/>
            <person name="Pitluck S."/>
            <person name="Ivanova N."/>
            <person name="Ovchinikova G."/>
            <person name="Pati A."/>
            <person name="Chen A."/>
            <person name="Palaniappan K."/>
            <person name="Mavromatis K."/>
            <person name="Liolios K."/>
            <person name="Brettin T."/>
            <person name="Fiebig A."/>
            <person name="Rohde M."/>
            <person name="Abt B."/>
            <person name="Goker M."/>
            <person name="Detter J.C."/>
            <person name="Woyke T."/>
            <person name="Bristow J."/>
            <person name="Eisen J.A."/>
            <person name="Markowitz V."/>
            <person name="Hugenholtz P."/>
            <person name="Kyrpides N.C."/>
            <person name="Klenk H.P."/>
            <person name="Lapidus A."/>
        </authorList>
    </citation>
    <scope>NUCLEOTIDE SEQUENCE [LARGE SCALE GENOMIC DNA]</scope>
    <source>
        <strain evidence="2">DSM 44963</strain>
    </source>
</reference>
<dbReference type="Proteomes" id="UP000004508">
    <property type="component" value="Unassembled WGS sequence"/>
</dbReference>
<dbReference type="EMBL" id="ADVG01000005">
    <property type="protein sequence ID" value="EFH80033.1"/>
    <property type="molecule type" value="Genomic_DNA"/>
</dbReference>
<comment type="caution">
    <text evidence="1">The sequence shown here is derived from an EMBL/GenBank/DDBJ whole genome shotgun (WGS) entry which is preliminary data.</text>
</comment>
<organism evidence="1 2">
    <name type="scientific">Ktedonobacter racemifer DSM 44963</name>
    <dbReference type="NCBI Taxonomy" id="485913"/>
    <lineage>
        <taxon>Bacteria</taxon>
        <taxon>Bacillati</taxon>
        <taxon>Chloroflexota</taxon>
        <taxon>Ktedonobacteria</taxon>
        <taxon>Ktedonobacterales</taxon>
        <taxon>Ktedonobacteraceae</taxon>
        <taxon>Ktedonobacter</taxon>
    </lineage>
</organism>
<dbReference type="InParanoid" id="D6U822"/>
<evidence type="ECO:0000313" key="1">
    <source>
        <dbReference type="EMBL" id="EFH80033.1"/>
    </source>
</evidence>
<name>D6U822_KTERA</name>
<dbReference type="STRING" id="485913.Krac_0571"/>